<comment type="caution">
    <text evidence="7">The sequence shown here is derived from an EMBL/GenBank/DDBJ whole genome shotgun (WGS) entry which is preliminary data.</text>
</comment>
<dbReference type="PANTHER" id="PTHR34597">
    <property type="entry name" value="SLR1661 PROTEIN"/>
    <property type="match status" value="1"/>
</dbReference>
<evidence type="ECO:0000259" key="5">
    <source>
        <dbReference type="Pfam" id="PF03865"/>
    </source>
</evidence>
<dbReference type="PANTHER" id="PTHR34597:SF1">
    <property type="entry name" value="HEME_HEMOPEXIN TRANSPORTER PROTEIN HUXB"/>
    <property type="match status" value="1"/>
</dbReference>
<accession>A0ABW2I761</accession>
<keyword evidence="2" id="KW-0812">Transmembrane</keyword>
<evidence type="ECO:0000313" key="7">
    <source>
        <dbReference type="EMBL" id="MFC7286777.1"/>
    </source>
</evidence>
<feature type="chain" id="PRO_5046714571" evidence="4">
    <location>
        <begin position="30"/>
        <end position="572"/>
    </location>
</feature>
<dbReference type="Pfam" id="PF08479">
    <property type="entry name" value="POTRA_2"/>
    <property type="match status" value="1"/>
</dbReference>
<dbReference type="Gene3D" id="3.10.20.310">
    <property type="entry name" value="membrane protein fhac"/>
    <property type="match status" value="1"/>
</dbReference>
<proteinExistence type="predicted"/>
<protein>
    <submittedName>
        <fullName evidence="7">ShlB/FhaC/HecB family hemolysin secretion/activation protein</fullName>
    </submittedName>
</protein>
<keyword evidence="1" id="KW-1134">Transmembrane beta strand</keyword>
<evidence type="ECO:0000256" key="1">
    <source>
        <dbReference type="ARBA" id="ARBA00022452"/>
    </source>
</evidence>
<keyword evidence="4" id="KW-0732">Signal</keyword>
<feature type="signal peptide" evidence="4">
    <location>
        <begin position="1"/>
        <end position="29"/>
    </location>
</feature>
<gene>
    <name evidence="7" type="ORF">ACFQPC_01895</name>
</gene>
<dbReference type="Pfam" id="PF03865">
    <property type="entry name" value="ShlB"/>
    <property type="match status" value="1"/>
</dbReference>
<dbReference type="InterPro" id="IPR051544">
    <property type="entry name" value="TPS_OM_transporter"/>
</dbReference>
<dbReference type="Gene3D" id="2.40.160.50">
    <property type="entry name" value="membrane protein fhac: a member of the omp85/tpsb transporter family"/>
    <property type="match status" value="1"/>
</dbReference>
<dbReference type="InterPro" id="IPR005565">
    <property type="entry name" value="Hemolysn_activator_HlyB_C"/>
</dbReference>
<evidence type="ECO:0000256" key="3">
    <source>
        <dbReference type="ARBA" id="ARBA00023237"/>
    </source>
</evidence>
<feature type="domain" description="Polypeptide-transport-associated ShlB-type" evidence="6">
    <location>
        <begin position="77"/>
        <end position="151"/>
    </location>
</feature>
<organism evidence="7 8">
    <name type="scientific">Herminiimonas glaciei</name>
    <dbReference type="NCBI Taxonomy" id="523788"/>
    <lineage>
        <taxon>Bacteria</taxon>
        <taxon>Pseudomonadati</taxon>
        <taxon>Pseudomonadota</taxon>
        <taxon>Betaproteobacteria</taxon>
        <taxon>Burkholderiales</taxon>
        <taxon>Oxalobacteraceae</taxon>
        <taxon>Herminiimonas</taxon>
    </lineage>
</organism>
<reference evidence="8" key="1">
    <citation type="journal article" date="2019" name="Int. J. Syst. Evol. Microbiol.">
        <title>The Global Catalogue of Microorganisms (GCM) 10K type strain sequencing project: providing services to taxonomists for standard genome sequencing and annotation.</title>
        <authorList>
            <consortium name="The Broad Institute Genomics Platform"/>
            <consortium name="The Broad Institute Genome Sequencing Center for Infectious Disease"/>
            <person name="Wu L."/>
            <person name="Ma J."/>
        </authorList>
    </citation>
    <scope>NUCLEOTIDE SEQUENCE [LARGE SCALE GENOMIC DNA]</scope>
    <source>
        <strain evidence="8">KACC 12508</strain>
    </source>
</reference>
<sequence length="572" mass="62334">MFNIYKQQKALLSISLLSSLALASPAVQAQVLNYGIGDAVRDTNVAKPPVQPTEPPAPVIIQEEETPLSLADGEKIAVRDFRVEGAEFLDENEVSSLLQPYRNRELNINEIRQAANKITVYAREQGYMVARAFVPKQNIQDGVLLIKVVAGKYGKFQMKNSSLLKDERLQGIFEQTKSKSGIVTKEGLERSILLVNDTPGARMPRVSISAGAEPGTSDFLVETEAADRVQGYVMADNYGSRFTGENRVTGELYINSPFGIGDRISLKGTTTKAAGLQNARAAYEFPLNNDGLRLEVAAAKTTYKLGDEYVALEATGEAEMYSARLSYPIKRTREDSIYLSLDVTNKQLKDSYFSGTSTTAKQENVATLNLQRETYGSLFGLFAYSNVNVGAAFGHLNFDDKALEAVSDTAGNFSKLNVSFFGNLALTEKWSLETTAQVQDSLGNRLDGVEQFSVSGPSGIKSYPDGVTGDKGYLLGAELKFALNPGADISHTVGVFANYGSVKLEGKPYLYVFNGAVQRANKLNISDIGLAYYLSSKKYFGRLQVAKTTGNSDATNVYNDDVKVQAMLGLRF</sequence>
<evidence type="ECO:0000256" key="2">
    <source>
        <dbReference type="ARBA" id="ARBA00022692"/>
    </source>
</evidence>
<dbReference type="InterPro" id="IPR013686">
    <property type="entry name" value="Polypept-transport_assoc_ShlB"/>
</dbReference>
<evidence type="ECO:0000259" key="6">
    <source>
        <dbReference type="Pfam" id="PF08479"/>
    </source>
</evidence>
<keyword evidence="1" id="KW-0472">Membrane</keyword>
<dbReference type="Proteomes" id="UP001596542">
    <property type="component" value="Unassembled WGS sequence"/>
</dbReference>
<dbReference type="EMBL" id="JBHTBU010000001">
    <property type="protein sequence ID" value="MFC7286777.1"/>
    <property type="molecule type" value="Genomic_DNA"/>
</dbReference>
<evidence type="ECO:0000313" key="8">
    <source>
        <dbReference type="Proteomes" id="UP001596542"/>
    </source>
</evidence>
<feature type="domain" description="Haemolysin activator HlyB C-terminal" evidence="5">
    <location>
        <begin position="215"/>
        <end position="506"/>
    </location>
</feature>
<keyword evidence="3" id="KW-0998">Cell outer membrane</keyword>
<dbReference type="RefSeq" id="WP_382269954.1">
    <property type="nucleotide sequence ID" value="NZ_JBHTBU010000001.1"/>
</dbReference>
<keyword evidence="8" id="KW-1185">Reference proteome</keyword>
<evidence type="ECO:0000256" key="4">
    <source>
        <dbReference type="SAM" id="SignalP"/>
    </source>
</evidence>
<name>A0ABW2I761_9BURK</name>